<feature type="transmembrane region" description="Helical" evidence="8">
    <location>
        <begin position="315"/>
        <end position="335"/>
    </location>
</feature>
<dbReference type="InterPro" id="IPR020846">
    <property type="entry name" value="MFS_dom"/>
</dbReference>
<protein>
    <recommendedName>
        <fullName evidence="8">Bcr/CflA family efflux transporter</fullName>
    </recommendedName>
</protein>
<dbReference type="PANTHER" id="PTHR43124:SF3">
    <property type="entry name" value="CHLORAMPHENICOL EFFLUX PUMP RV0191"/>
    <property type="match status" value="1"/>
</dbReference>
<comment type="subcellular location">
    <subcellularLocation>
        <location evidence="8">Cell inner membrane</location>
        <topology evidence="8">Multi-pass membrane protein</topology>
    </subcellularLocation>
    <subcellularLocation>
        <location evidence="1">Cell membrane</location>
        <topology evidence="1">Multi-pass membrane protein</topology>
    </subcellularLocation>
</comment>
<name>A0A2I8EJF0_9BURK</name>
<dbReference type="InterPro" id="IPR036259">
    <property type="entry name" value="MFS_trans_sf"/>
</dbReference>
<dbReference type="Proteomes" id="UP000243502">
    <property type="component" value="Chromosome 1"/>
</dbReference>
<evidence type="ECO:0000256" key="6">
    <source>
        <dbReference type="ARBA" id="ARBA00022989"/>
    </source>
</evidence>
<feature type="transmembrane region" description="Helical" evidence="8">
    <location>
        <begin position="260"/>
        <end position="280"/>
    </location>
</feature>
<evidence type="ECO:0000256" key="3">
    <source>
        <dbReference type="ARBA" id="ARBA00022448"/>
    </source>
</evidence>
<organism evidence="10 11">
    <name type="scientific">Paraburkholderia terrae</name>
    <dbReference type="NCBI Taxonomy" id="311230"/>
    <lineage>
        <taxon>Bacteria</taxon>
        <taxon>Pseudomonadati</taxon>
        <taxon>Pseudomonadota</taxon>
        <taxon>Betaproteobacteria</taxon>
        <taxon>Burkholderiales</taxon>
        <taxon>Burkholderiaceae</taxon>
        <taxon>Paraburkholderia</taxon>
    </lineage>
</organism>
<dbReference type="AlphaFoldDB" id="A0A2I8EJF0"/>
<dbReference type="Gene3D" id="1.20.1720.10">
    <property type="entry name" value="Multidrug resistance protein D"/>
    <property type="match status" value="1"/>
</dbReference>
<evidence type="ECO:0000256" key="8">
    <source>
        <dbReference type="RuleBase" id="RU365088"/>
    </source>
</evidence>
<keyword evidence="4" id="KW-1003">Cell membrane</keyword>
<dbReference type="GO" id="GO:0042910">
    <property type="term" value="F:xenobiotic transmembrane transporter activity"/>
    <property type="evidence" value="ECO:0007669"/>
    <property type="project" value="InterPro"/>
</dbReference>
<dbReference type="KEGG" id="pter:C2L65_07450"/>
<feature type="transmembrane region" description="Helical" evidence="8">
    <location>
        <begin position="88"/>
        <end position="108"/>
    </location>
</feature>
<dbReference type="GO" id="GO:0005886">
    <property type="term" value="C:plasma membrane"/>
    <property type="evidence" value="ECO:0007669"/>
    <property type="project" value="UniProtKB-SubCell"/>
</dbReference>
<feature type="transmembrane region" description="Helical" evidence="8">
    <location>
        <begin position="147"/>
        <end position="171"/>
    </location>
</feature>
<evidence type="ECO:0000313" key="10">
    <source>
        <dbReference type="EMBL" id="AUT59451.1"/>
    </source>
</evidence>
<keyword evidence="5 8" id="KW-0812">Transmembrane</keyword>
<comment type="similarity">
    <text evidence="2 8">Belongs to the major facilitator superfamily. Bcr/CmlA family.</text>
</comment>
<dbReference type="SUPFAM" id="SSF103473">
    <property type="entry name" value="MFS general substrate transporter"/>
    <property type="match status" value="1"/>
</dbReference>
<feature type="transmembrane region" description="Helical" evidence="8">
    <location>
        <begin position="226"/>
        <end position="254"/>
    </location>
</feature>
<proteinExistence type="inferred from homology"/>
<evidence type="ECO:0000256" key="5">
    <source>
        <dbReference type="ARBA" id="ARBA00022692"/>
    </source>
</evidence>
<dbReference type="PROSITE" id="PS50850">
    <property type="entry name" value="MFS"/>
    <property type="match status" value="1"/>
</dbReference>
<feature type="transmembrane region" description="Helical" evidence="8">
    <location>
        <begin position="177"/>
        <end position="196"/>
    </location>
</feature>
<dbReference type="InterPro" id="IPR004812">
    <property type="entry name" value="Efflux_drug-R_Bcr/CmlA"/>
</dbReference>
<feature type="transmembrane region" description="Helical" evidence="8">
    <location>
        <begin position="58"/>
        <end position="76"/>
    </location>
</feature>
<reference evidence="10 11" key="1">
    <citation type="submission" date="2018-01" db="EMBL/GenBank/DDBJ databases">
        <title>Species boundaries and ecological features among Paraburkholderia terrae DSMZ17804T, P. hospita DSMZ17164T and P. caribensis DSMZ13236T.</title>
        <authorList>
            <person name="Pratama A.A."/>
        </authorList>
    </citation>
    <scope>NUCLEOTIDE SEQUENCE [LARGE SCALE GENOMIC DNA]</scope>
    <source>
        <strain evidence="10 11">DSM 17804</strain>
    </source>
</reference>
<feature type="transmembrane region" description="Helical" evidence="8">
    <location>
        <begin position="356"/>
        <end position="377"/>
    </location>
</feature>
<feature type="transmembrane region" description="Helical" evidence="8">
    <location>
        <begin position="21"/>
        <end position="38"/>
    </location>
</feature>
<dbReference type="Pfam" id="PF07690">
    <property type="entry name" value="MFS_1"/>
    <property type="match status" value="1"/>
</dbReference>
<accession>A0A2I8EJF0</accession>
<feature type="domain" description="Major facilitator superfamily (MFS) profile" evidence="9">
    <location>
        <begin position="23"/>
        <end position="407"/>
    </location>
</feature>
<dbReference type="InterPro" id="IPR050189">
    <property type="entry name" value="MFS_Efflux_Transporters"/>
</dbReference>
<evidence type="ECO:0000256" key="7">
    <source>
        <dbReference type="ARBA" id="ARBA00023136"/>
    </source>
</evidence>
<dbReference type="NCBIfam" id="TIGR00710">
    <property type="entry name" value="efflux_Bcr_CflA"/>
    <property type="match status" value="1"/>
</dbReference>
<dbReference type="GO" id="GO:1990961">
    <property type="term" value="P:xenobiotic detoxification by transmembrane export across the plasma membrane"/>
    <property type="evidence" value="ECO:0007669"/>
    <property type="project" value="InterPro"/>
</dbReference>
<dbReference type="InterPro" id="IPR011701">
    <property type="entry name" value="MFS"/>
</dbReference>
<evidence type="ECO:0000256" key="4">
    <source>
        <dbReference type="ARBA" id="ARBA00022475"/>
    </source>
</evidence>
<keyword evidence="6 8" id="KW-1133">Transmembrane helix</keyword>
<feature type="transmembrane region" description="Helical" evidence="8">
    <location>
        <begin position="292"/>
        <end position="309"/>
    </location>
</feature>
<evidence type="ECO:0000256" key="1">
    <source>
        <dbReference type="ARBA" id="ARBA00004651"/>
    </source>
</evidence>
<keyword evidence="7 8" id="KW-0472">Membrane</keyword>
<evidence type="ECO:0000256" key="2">
    <source>
        <dbReference type="ARBA" id="ARBA00006236"/>
    </source>
</evidence>
<dbReference type="RefSeq" id="WP_042311487.1">
    <property type="nucleotide sequence ID" value="NZ_AP024955.1"/>
</dbReference>
<evidence type="ECO:0000313" key="11">
    <source>
        <dbReference type="Proteomes" id="UP000243502"/>
    </source>
</evidence>
<keyword evidence="3 8" id="KW-0813">Transport</keyword>
<gene>
    <name evidence="10" type="ORF">C2L65_07450</name>
</gene>
<sequence>MPTDHQSTAAATKHDAQHHRVRTLLILSTLMAFASISTDLYLPALPAMADALHSDPGTLQLTISGYLIGFSLGQLLWGPVSDRHGRRLPVAIGLVLFIFGSAGCAISGDAHTLIGWRVLQAVGACASVVISRAMVRDLYSGVRAAQMMSTLMTVMAVAPLIGPSVGGLILHVASWRAIFWVLVAVGIATLAGLYCLPETLPGERRIRGPLGNSLAGYASLLRNRSVLGYSVSVGFFYGGIFAYVAGTPFAYITYHHVSPQHYGVLFAAGIVGIMITNQINARLVARFGSDRLMRFGAIVAGLAGALLAFDAGSGWGGLIGLVLPLFLFVSTNGFINANAIAGALGACPERAGAVSALIGSIQYGAGIAGSALIGFLADGTPRPMAYVIALMGIGCWLSTRLLVPRENVKQTCANTVA</sequence>
<dbReference type="CDD" id="cd17320">
    <property type="entry name" value="MFS_MdfA_MDR_like"/>
    <property type="match status" value="1"/>
</dbReference>
<dbReference type="PANTHER" id="PTHR43124">
    <property type="entry name" value="PURINE EFFLUX PUMP PBUE"/>
    <property type="match status" value="1"/>
</dbReference>
<feature type="transmembrane region" description="Helical" evidence="8">
    <location>
        <begin position="383"/>
        <end position="403"/>
    </location>
</feature>
<feature type="transmembrane region" description="Helical" evidence="8">
    <location>
        <begin position="114"/>
        <end position="135"/>
    </location>
</feature>
<evidence type="ECO:0000259" key="9">
    <source>
        <dbReference type="PROSITE" id="PS50850"/>
    </source>
</evidence>
<keyword evidence="8" id="KW-0997">Cell inner membrane</keyword>
<dbReference type="FunFam" id="1.20.1720.10:FF:000005">
    <property type="entry name" value="Bcr/CflA family efflux transporter"/>
    <property type="match status" value="1"/>
</dbReference>
<dbReference type="EMBL" id="CP026111">
    <property type="protein sequence ID" value="AUT59451.1"/>
    <property type="molecule type" value="Genomic_DNA"/>
</dbReference>
<dbReference type="OrthoDB" id="9814303at2"/>